<evidence type="ECO:0000313" key="6">
    <source>
        <dbReference type="EMBL" id="NKF21389.1"/>
    </source>
</evidence>
<protein>
    <recommendedName>
        <fullName evidence="2">histidine kinase</fullName>
        <ecNumber evidence="2">2.7.13.3</ecNumber>
    </recommendedName>
</protein>
<feature type="transmembrane region" description="Helical" evidence="4">
    <location>
        <begin position="85"/>
        <end position="114"/>
    </location>
</feature>
<dbReference type="EMBL" id="JAAVXB010000002">
    <property type="protein sequence ID" value="NKF21389.1"/>
    <property type="molecule type" value="Genomic_DNA"/>
</dbReference>
<dbReference type="SMART" id="SM00387">
    <property type="entry name" value="HATPase_c"/>
    <property type="match status" value="1"/>
</dbReference>
<dbReference type="Pfam" id="PF00512">
    <property type="entry name" value="HisKA"/>
    <property type="match status" value="1"/>
</dbReference>
<dbReference type="PANTHER" id="PTHR43065">
    <property type="entry name" value="SENSOR HISTIDINE KINASE"/>
    <property type="match status" value="1"/>
</dbReference>
<evidence type="ECO:0000256" key="3">
    <source>
        <dbReference type="ARBA" id="ARBA00022553"/>
    </source>
</evidence>
<accession>A0A969W7M4</accession>
<dbReference type="SUPFAM" id="SSF55874">
    <property type="entry name" value="ATPase domain of HSP90 chaperone/DNA topoisomerase II/histidine kinase"/>
    <property type="match status" value="1"/>
</dbReference>
<reference evidence="6" key="1">
    <citation type="submission" date="2020-03" db="EMBL/GenBank/DDBJ databases">
        <title>Solimonas marina sp. nov., isolated from deep seawater of the Pacific Ocean.</title>
        <authorList>
            <person name="Liu X."/>
            <person name="Lai Q."/>
            <person name="Sun F."/>
            <person name="Gai Y."/>
            <person name="Li G."/>
            <person name="Shao Z."/>
        </authorList>
    </citation>
    <scope>NUCLEOTIDE SEQUENCE</scope>
    <source>
        <strain evidence="6">C16B3</strain>
    </source>
</reference>
<dbReference type="InterPro" id="IPR004358">
    <property type="entry name" value="Sig_transdc_His_kin-like_C"/>
</dbReference>
<comment type="catalytic activity">
    <reaction evidence="1">
        <text>ATP + protein L-histidine = ADP + protein N-phospho-L-histidine.</text>
        <dbReference type="EC" id="2.7.13.3"/>
    </reaction>
</comment>
<dbReference type="InterPro" id="IPR003661">
    <property type="entry name" value="HisK_dim/P_dom"/>
</dbReference>
<dbReference type="CDD" id="cd00082">
    <property type="entry name" value="HisKA"/>
    <property type="match status" value="1"/>
</dbReference>
<dbReference type="EC" id="2.7.13.3" evidence="2"/>
<dbReference type="Gene3D" id="3.30.565.10">
    <property type="entry name" value="Histidine kinase-like ATPase, C-terminal domain"/>
    <property type="match status" value="1"/>
</dbReference>
<evidence type="ECO:0000256" key="4">
    <source>
        <dbReference type="SAM" id="Phobius"/>
    </source>
</evidence>
<evidence type="ECO:0000256" key="2">
    <source>
        <dbReference type="ARBA" id="ARBA00012438"/>
    </source>
</evidence>
<dbReference type="Proteomes" id="UP000653472">
    <property type="component" value="Unassembled WGS sequence"/>
</dbReference>
<dbReference type="InterPro" id="IPR036097">
    <property type="entry name" value="HisK_dim/P_sf"/>
</dbReference>
<keyword evidence="4" id="KW-1133">Transmembrane helix</keyword>
<keyword evidence="7" id="KW-1185">Reference proteome</keyword>
<dbReference type="AlphaFoldDB" id="A0A969W7M4"/>
<dbReference type="SMART" id="SM00388">
    <property type="entry name" value="HisKA"/>
    <property type="match status" value="1"/>
</dbReference>
<dbReference type="Gene3D" id="1.10.287.130">
    <property type="match status" value="1"/>
</dbReference>
<keyword evidence="3" id="KW-0597">Phosphoprotein</keyword>
<keyword evidence="4" id="KW-0812">Transmembrane</keyword>
<dbReference type="GO" id="GO:0000155">
    <property type="term" value="F:phosphorelay sensor kinase activity"/>
    <property type="evidence" value="ECO:0007669"/>
    <property type="project" value="InterPro"/>
</dbReference>
<dbReference type="PANTHER" id="PTHR43065:SF52">
    <property type="entry name" value="SENSOR PROTEIN KINASE PILS"/>
    <property type="match status" value="1"/>
</dbReference>
<keyword evidence="4" id="KW-0472">Membrane</keyword>
<feature type="transmembrane region" description="Helical" evidence="4">
    <location>
        <begin position="162"/>
        <end position="181"/>
    </location>
</feature>
<feature type="transmembrane region" description="Helical" evidence="4">
    <location>
        <begin position="54"/>
        <end position="73"/>
    </location>
</feature>
<dbReference type="InterPro" id="IPR036890">
    <property type="entry name" value="HATPase_C_sf"/>
</dbReference>
<gene>
    <name evidence="6" type="ORF">G7Y82_03595</name>
</gene>
<comment type="caution">
    <text evidence="6">The sequence shown here is derived from an EMBL/GenBank/DDBJ whole genome shotgun (WGS) entry which is preliminary data.</text>
</comment>
<evidence type="ECO:0000313" key="7">
    <source>
        <dbReference type="Proteomes" id="UP000653472"/>
    </source>
</evidence>
<dbReference type="InterPro" id="IPR003594">
    <property type="entry name" value="HATPase_dom"/>
</dbReference>
<feature type="domain" description="Histidine kinase" evidence="5">
    <location>
        <begin position="318"/>
        <end position="529"/>
    </location>
</feature>
<dbReference type="Pfam" id="PF02518">
    <property type="entry name" value="HATPase_c"/>
    <property type="match status" value="1"/>
</dbReference>
<feature type="transmembrane region" description="Helical" evidence="4">
    <location>
        <begin position="121"/>
        <end position="142"/>
    </location>
</feature>
<feature type="transmembrane region" description="Helical" evidence="4">
    <location>
        <begin position="20"/>
        <end position="42"/>
    </location>
</feature>
<organism evidence="6 7">
    <name type="scientific">Solimonas marina</name>
    <dbReference type="NCBI Taxonomy" id="2714601"/>
    <lineage>
        <taxon>Bacteria</taxon>
        <taxon>Pseudomonadati</taxon>
        <taxon>Pseudomonadota</taxon>
        <taxon>Gammaproteobacteria</taxon>
        <taxon>Nevskiales</taxon>
        <taxon>Nevskiaceae</taxon>
        <taxon>Solimonas</taxon>
    </lineage>
</organism>
<dbReference type="Pfam" id="PF25323">
    <property type="entry name" value="6TM_PilS"/>
    <property type="match status" value="1"/>
</dbReference>
<evidence type="ECO:0000256" key="1">
    <source>
        <dbReference type="ARBA" id="ARBA00000085"/>
    </source>
</evidence>
<name>A0A969W7M4_9GAMM</name>
<sequence length="535" mass="58179">MAALERQEVGAARSEDWRVLAILGPYRLLLVAVLFFLFRFNLAPDYFRDVSVRLFVFSCFAYAVCALALQFLALNQRFSLTAQAILHFLVDLVALGLLVYTTGGVGGGLGILLVPPLVGCSLVLTPRIGLLLAAAATLTIFGEETFRQLHLQRLDSGDYSQAGLLGLMFFATSLTAAMVGLRARRSEAVAARVGSEFVNLTRLNANIVDAMQAGVLVVDAARRVRTSNAAALRLTDGAATIDSHLPTVMPELDAALGAWRAGAAPAPVHSGPRELLPRFTHLGWAEQAPVLIMLDDAAALRAQAQQMKLAALGRLSANIAHEIRNPLSAITQAGQLLAEQSGLDPADRHLLEMIQRHTTRIEQIVRNVMDISRREPAQRETLGLRDVLLRSAALYHESHAQTVRPIELADVPPGLRVSFAPAQLQQVLFNLWDNSFDHGGSDGRAITVLLQAGTEITSGQPYLDVSDNGKGLSAALIDQLFEPFFTTHQRGTGLGLYLSRELCEYNQAQLRCLPRERGACFRIVFSTPNLSETPR</sequence>
<dbReference type="InterPro" id="IPR005467">
    <property type="entry name" value="His_kinase_dom"/>
</dbReference>
<dbReference type="SUPFAM" id="SSF47384">
    <property type="entry name" value="Homodimeric domain of signal transducing histidine kinase"/>
    <property type="match status" value="1"/>
</dbReference>
<dbReference type="PROSITE" id="PS50109">
    <property type="entry name" value="HIS_KIN"/>
    <property type="match status" value="1"/>
</dbReference>
<proteinExistence type="predicted"/>
<dbReference type="PRINTS" id="PR00344">
    <property type="entry name" value="BCTRLSENSOR"/>
</dbReference>
<evidence type="ECO:0000259" key="5">
    <source>
        <dbReference type="PROSITE" id="PS50109"/>
    </source>
</evidence>
<dbReference type="RefSeq" id="WP_168146660.1">
    <property type="nucleotide sequence ID" value="NZ_JAAVXB010000002.1"/>
</dbReference>